<sequence>MNKKQFGIIFTLLGLIICVGLLATKLNNGGLNDPIGLSQVSNITDDIDKSNEKEAETSAKKDFFYDSRSEKEQKTAETIQNLKAIVNDKNTSKDQKANAQKELLEKTKQKDNEHRVEMNIKNKGIEDVLCTIDGSKAKVFVKTEGIDQKMSLQIQEIVQDVANINDVSIEVKK</sequence>
<dbReference type="InterPro" id="IPR024232">
    <property type="entry name" value="SpoIIIAH"/>
</dbReference>
<dbReference type="Pfam" id="PF12685">
    <property type="entry name" value="SpoIIIAH"/>
    <property type="match status" value="1"/>
</dbReference>
<dbReference type="EMBL" id="JAGGJZ010000003">
    <property type="protein sequence ID" value="MBP1889757.1"/>
    <property type="molecule type" value="Genomic_DNA"/>
</dbReference>
<dbReference type="Gene3D" id="1.10.287.4300">
    <property type="entry name" value="Stage III sporulation protein AH-like"/>
    <property type="match status" value="1"/>
</dbReference>
<dbReference type="Proteomes" id="UP000783390">
    <property type="component" value="Unassembled WGS sequence"/>
</dbReference>
<comment type="caution">
    <text evidence="2">The sequence shown here is derived from an EMBL/GenBank/DDBJ whole genome shotgun (WGS) entry which is preliminary data.</text>
</comment>
<dbReference type="RefSeq" id="WP_209796654.1">
    <property type="nucleotide sequence ID" value="NZ_JAGGJZ010000003.1"/>
</dbReference>
<gene>
    <name evidence="2" type="ORF">J2Z53_001340</name>
</gene>
<dbReference type="InterPro" id="IPR038503">
    <property type="entry name" value="SpoIIIAH_sf"/>
</dbReference>
<protein>
    <submittedName>
        <fullName evidence="2">Stage III sporulation protein AH</fullName>
    </submittedName>
</protein>
<reference evidence="2 3" key="1">
    <citation type="submission" date="2021-03" db="EMBL/GenBank/DDBJ databases">
        <title>Genomic Encyclopedia of Type Strains, Phase IV (KMG-IV): sequencing the most valuable type-strain genomes for metagenomic binning, comparative biology and taxonomic classification.</title>
        <authorList>
            <person name="Goeker M."/>
        </authorList>
    </citation>
    <scope>NUCLEOTIDE SEQUENCE [LARGE SCALE GENOMIC DNA]</scope>
    <source>
        <strain evidence="2 3">DSM 3984</strain>
    </source>
</reference>
<keyword evidence="1" id="KW-0175">Coiled coil</keyword>
<organism evidence="2 3">
    <name type="scientific">Clostridium moniliforme</name>
    <dbReference type="NCBI Taxonomy" id="39489"/>
    <lineage>
        <taxon>Bacteria</taxon>
        <taxon>Bacillati</taxon>
        <taxon>Bacillota</taxon>
        <taxon>Clostridia</taxon>
        <taxon>Eubacteriales</taxon>
        <taxon>Clostridiaceae</taxon>
        <taxon>Clostridium</taxon>
    </lineage>
</organism>
<feature type="coiled-coil region" evidence="1">
    <location>
        <begin position="82"/>
        <end position="109"/>
    </location>
</feature>
<keyword evidence="3" id="KW-1185">Reference proteome</keyword>
<proteinExistence type="predicted"/>
<name>A0ABS4F0Y7_9CLOT</name>
<evidence type="ECO:0000313" key="3">
    <source>
        <dbReference type="Proteomes" id="UP000783390"/>
    </source>
</evidence>
<accession>A0ABS4F0Y7</accession>
<evidence type="ECO:0000313" key="2">
    <source>
        <dbReference type="EMBL" id="MBP1889757.1"/>
    </source>
</evidence>
<evidence type="ECO:0000256" key="1">
    <source>
        <dbReference type="SAM" id="Coils"/>
    </source>
</evidence>